<evidence type="ECO:0000259" key="8">
    <source>
        <dbReference type="SMART" id="SM00089"/>
    </source>
</evidence>
<dbReference type="Pfam" id="PF22352">
    <property type="entry name" value="K319L-like_PKD"/>
    <property type="match status" value="1"/>
</dbReference>
<accession>A0ABM7X4W0</accession>
<feature type="domain" description="PKD/Chitinase" evidence="8">
    <location>
        <begin position="916"/>
        <end position="995"/>
    </location>
</feature>
<dbReference type="InterPro" id="IPR011042">
    <property type="entry name" value="6-blade_b-propeller_TolB-like"/>
</dbReference>
<organism evidence="9 10">
    <name type="scientific">Anaeromyxobacter oryzae</name>
    <dbReference type="NCBI Taxonomy" id="2918170"/>
    <lineage>
        <taxon>Bacteria</taxon>
        <taxon>Pseudomonadati</taxon>
        <taxon>Myxococcota</taxon>
        <taxon>Myxococcia</taxon>
        <taxon>Myxococcales</taxon>
        <taxon>Cystobacterineae</taxon>
        <taxon>Anaeromyxobacteraceae</taxon>
        <taxon>Anaeromyxobacter</taxon>
    </lineage>
</organism>
<feature type="signal peptide" evidence="7">
    <location>
        <begin position="1"/>
        <end position="23"/>
    </location>
</feature>
<evidence type="ECO:0000256" key="2">
    <source>
        <dbReference type="ARBA" id="ARBA00022525"/>
    </source>
</evidence>
<evidence type="ECO:0000313" key="9">
    <source>
        <dbReference type="EMBL" id="BDG06860.1"/>
    </source>
</evidence>
<evidence type="ECO:0000313" key="10">
    <source>
        <dbReference type="Proteomes" id="UP001162891"/>
    </source>
</evidence>
<evidence type="ECO:0000256" key="3">
    <source>
        <dbReference type="ARBA" id="ARBA00022729"/>
    </source>
</evidence>
<dbReference type="Gene3D" id="2.60.40.10">
    <property type="entry name" value="Immunoglobulins"/>
    <property type="match status" value="5"/>
</dbReference>
<evidence type="ECO:0000256" key="5">
    <source>
        <dbReference type="ARBA" id="ARBA00022837"/>
    </source>
</evidence>
<dbReference type="InterPro" id="IPR013783">
    <property type="entry name" value="Ig-like_fold"/>
</dbReference>
<dbReference type="SUPFAM" id="SSF49299">
    <property type="entry name" value="PKD domain"/>
    <property type="match status" value="1"/>
</dbReference>
<dbReference type="InterPro" id="IPR001258">
    <property type="entry name" value="NHL_repeat"/>
</dbReference>
<comment type="subcellular location">
    <subcellularLocation>
        <location evidence="1">Secreted</location>
    </subcellularLocation>
</comment>
<keyword evidence="10" id="KW-1185">Reference proteome</keyword>
<feature type="chain" id="PRO_5047317172" description="PKD/Chitinase domain-containing protein" evidence="7">
    <location>
        <begin position="24"/>
        <end position="1001"/>
    </location>
</feature>
<dbReference type="InterPro" id="IPR029865">
    <property type="entry name" value="KIAA0319-like"/>
</dbReference>
<dbReference type="PROSITE" id="PS51125">
    <property type="entry name" value="NHL"/>
    <property type="match status" value="1"/>
</dbReference>
<keyword evidence="5" id="KW-0106">Calcium</keyword>
<dbReference type="Pfam" id="PF01436">
    <property type="entry name" value="NHL"/>
    <property type="match status" value="1"/>
</dbReference>
<dbReference type="InterPro" id="IPR059100">
    <property type="entry name" value="TSP3_bac"/>
</dbReference>
<dbReference type="PANTHER" id="PTHR46182">
    <property type="entry name" value="FI19480P1"/>
    <property type="match status" value="1"/>
</dbReference>
<gene>
    <name evidence="9" type="ORF">AMOR_58560</name>
</gene>
<proteinExistence type="predicted"/>
<feature type="domain" description="PKD/Chitinase" evidence="8">
    <location>
        <begin position="646"/>
        <end position="729"/>
    </location>
</feature>
<keyword evidence="3 7" id="KW-0732">Signal</keyword>
<evidence type="ECO:0000256" key="4">
    <source>
        <dbReference type="ARBA" id="ARBA00022737"/>
    </source>
</evidence>
<feature type="domain" description="PKD/Chitinase" evidence="8">
    <location>
        <begin position="827"/>
        <end position="908"/>
    </location>
</feature>
<name>A0ABM7X4W0_9BACT</name>
<evidence type="ECO:0000256" key="1">
    <source>
        <dbReference type="ARBA" id="ARBA00004613"/>
    </source>
</evidence>
<dbReference type="EMBL" id="AP025591">
    <property type="protein sequence ID" value="BDG06860.1"/>
    <property type="molecule type" value="Genomic_DNA"/>
</dbReference>
<dbReference type="Pfam" id="PF18884">
    <property type="entry name" value="TSP3_bac"/>
    <property type="match status" value="2"/>
</dbReference>
<dbReference type="Proteomes" id="UP001162891">
    <property type="component" value="Chromosome"/>
</dbReference>
<sequence>MTLRTPVYALAAVVAVCPLTARAGVGSAAGPAVSLQLPDAPAVGRATSVVCSAVDPDGIARLTVTAVGPDGVAAVLAVANGVTSTSAPWTPSAPGASLIQCDALSISGASASGAATSNVSGAAAVGPVISDVTAPGAAVLAGKSVTLAVSAVDPTGGTLKYAWTASSGTIAAGAGAFATWTAPRFAGPCKVTITVTDSAGRMASRALSIDVTLAAFEDALPAEMAGPRKVAATADGELFVTDANGRLHRLTRRGEQLSTALQNVTSIATGGGFAFAGLGEGAVLQLDARTGRVLGRIDLGMMGGPAGMAFDPARSVLWLAFASGTLQARSLDGTQLLSITKAGTATLRRLIDVAVDPAAGVVYVAQDRYATDGTIYAFDAATGAFKQAFGTAQANQVRVSGGLAVAPDGRLFVSDMFSGKVQVIAADGSLLGSIGGGTGAGALRQPAGLALLPNGDLVVADFDGKRLGRFGAGAPLAACPGDADCDGLPDAWEIANGFDPLDPRDAMADADGDGLNAVEEYLAGTNARSADTDGDGWSDKDELVAGFDPLNGDDHRPGLLASGPSATDPGLVRLASTVTLPQGVTGDCTTSWEQVAGPRVSVASTTAPSFIARRAGAYRFRAVAACGGVTSLPATVSVAVRNVPPRADAGRVVAVAEGGLVELTGAFSSDANGDALSFTWDQVVGAPLTGPGAGVSMVAQPAAAGYYVFRLGAADAAGEGGAEVPVVVIGAAGVPTAVAATPVVAGQGDQVVLDASASFHGAAASFTWSQVEGAPVQLGGAGSVVAAFVPPAAGRYVFQVGIEENGVRSPPARVEVYVTAPGGALPVARAEAPGVVAVNTPVSLDGAASSGATTYAWRQLSGPAAGLTDADRAVATVVPFQAGSYAFELVVSDGSAVSFPARVRLEARSGGAPIPVAVASAPATAAVGERVVLDARGSSGAVGYRWTQVDGPWVVVEPGAVGAFTPMVPGVYGFELEVDDGTVRSAPARVNVVVSQNGTGN</sequence>
<dbReference type="SMART" id="SM00564">
    <property type="entry name" value="PQQ"/>
    <property type="match status" value="3"/>
</dbReference>
<feature type="repeat" description="NHL" evidence="6">
    <location>
        <begin position="432"/>
        <end position="473"/>
    </location>
</feature>
<protein>
    <recommendedName>
        <fullName evidence="8">PKD/Chitinase domain-containing protein</fullName>
    </recommendedName>
</protein>
<keyword evidence="2" id="KW-0964">Secreted</keyword>
<dbReference type="PANTHER" id="PTHR46182:SF2">
    <property type="entry name" value="FI19480P1"/>
    <property type="match status" value="1"/>
</dbReference>
<dbReference type="InterPro" id="IPR022409">
    <property type="entry name" value="PKD/Chitinase_dom"/>
</dbReference>
<dbReference type="SMART" id="SM00089">
    <property type="entry name" value="PKD"/>
    <property type="match status" value="4"/>
</dbReference>
<keyword evidence="4" id="KW-0677">Repeat</keyword>
<dbReference type="SUPFAM" id="SSF63825">
    <property type="entry name" value="YWTD domain"/>
    <property type="match status" value="1"/>
</dbReference>
<feature type="domain" description="PKD/Chitinase" evidence="8">
    <location>
        <begin position="129"/>
        <end position="214"/>
    </location>
</feature>
<evidence type="ECO:0000256" key="6">
    <source>
        <dbReference type="PROSITE-ProRule" id="PRU00504"/>
    </source>
</evidence>
<evidence type="ECO:0000256" key="7">
    <source>
        <dbReference type="SAM" id="SignalP"/>
    </source>
</evidence>
<reference evidence="10" key="1">
    <citation type="journal article" date="2022" name="Int. J. Syst. Evol. Microbiol.">
        <title>Anaeromyxobacter oryzae sp. nov., Anaeromyxobacter diazotrophicus sp. nov. and Anaeromyxobacter paludicola sp. nov., isolated from paddy soils.</title>
        <authorList>
            <person name="Itoh H."/>
            <person name="Xu Z."/>
            <person name="Mise K."/>
            <person name="Masuda Y."/>
            <person name="Ushijima N."/>
            <person name="Hayakawa C."/>
            <person name="Shiratori Y."/>
            <person name="Senoo K."/>
        </authorList>
    </citation>
    <scope>NUCLEOTIDE SEQUENCE [LARGE SCALE GENOMIC DNA]</scope>
    <source>
        <strain evidence="10">Red232</strain>
    </source>
</reference>
<dbReference type="InterPro" id="IPR035986">
    <property type="entry name" value="PKD_dom_sf"/>
</dbReference>
<dbReference type="InterPro" id="IPR018391">
    <property type="entry name" value="PQQ_b-propeller_rpt"/>
</dbReference>
<dbReference type="Gene3D" id="2.120.10.30">
    <property type="entry name" value="TolB, C-terminal domain"/>
    <property type="match status" value="1"/>
</dbReference>